<organism evidence="2 3">
    <name type="scientific">Solanum commersonii</name>
    <name type="common">Commerson's wild potato</name>
    <name type="synonym">Commerson's nightshade</name>
    <dbReference type="NCBI Taxonomy" id="4109"/>
    <lineage>
        <taxon>Eukaryota</taxon>
        <taxon>Viridiplantae</taxon>
        <taxon>Streptophyta</taxon>
        <taxon>Embryophyta</taxon>
        <taxon>Tracheophyta</taxon>
        <taxon>Spermatophyta</taxon>
        <taxon>Magnoliopsida</taxon>
        <taxon>eudicotyledons</taxon>
        <taxon>Gunneridae</taxon>
        <taxon>Pentapetalae</taxon>
        <taxon>asterids</taxon>
        <taxon>lamiids</taxon>
        <taxon>Solanales</taxon>
        <taxon>Solanaceae</taxon>
        <taxon>Solanoideae</taxon>
        <taxon>Solaneae</taxon>
        <taxon>Solanum</taxon>
    </lineage>
</organism>
<sequence>MCSCALCSTCVAHPKVSVHKNITPNDPPPRKKAKGVVISELGHNPHPTQCKSTCVSGKGKKKVIDSK</sequence>
<evidence type="ECO:0000256" key="1">
    <source>
        <dbReference type="SAM" id="MobiDB-lite"/>
    </source>
</evidence>
<protein>
    <submittedName>
        <fullName evidence="2">Uncharacterized protein</fullName>
    </submittedName>
</protein>
<feature type="region of interest" description="Disordered" evidence="1">
    <location>
        <begin position="41"/>
        <end position="67"/>
    </location>
</feature>
<proteinExistence type="predicted"/>
<dbReference type="EMBL" id="JACXVP010000011">
    <property type="protein sequence ID" value="KAG5577731.1"/>
    <property type="molecule type" value="Genomic_DNA"/>
</dbReference>
<name>A0A9J5WP28_SOLCO</name>
<dbReference type="AlphaFoldDB" id="A0A9J5WP28"/>
<evidence type="ECO:0000313" key="2">
    <source>
        <dbReference type="EMBL" id="KAG5577731.1"/>
    </source>
</evidence>
<gene>
    <name evidence="2" type="ORF">H5410_057865</name>
</gene>
<reference evidence="2 3" key="1">
    <citation type="submission" date="2020-09" db="EMBL/GenBank/DDBJ databases">
        <title>De no assembly of potato wild relative species, Solanum commersonii.</title>
        <authorList>
            <person name="Cho K."/>
        </authorList>
    </citation>
    <scope>NUCLEOTIDE SEQUENCE [LARGE SCALE GENOMIC DNA]</scope>
    <source>
        <strain evidence="2">LZ3.2</strain>
        <tissue evidence="2">Leaf</tissue>
    </source>
</reference>
<evidence type="ECO:0000313" key="3">
    <source>
        <dbReference type="Proteomes" id="UP000824120"/>
    </source>
</evidence>
<comment type="caution">
    <text evidence="2">The sequence shown here is derived from an EMBL/GenBank/DDBJ whole genome shotgun (WGS) entry which is preliminary data.</text>
</comment>
<accession>A0A9J5WP28</accession>
<dbReference type="Proteomes" id="UP000824120">
    <property type="component" value="Chromosome 11"/>
</dbReference>
<keyword evidence="3" id="KW-1185">Reference proteome</keyword>
<feature type="compositionally biased region" description="Polar residues" evidence="1">
    <location>
        <begin position="46"/>
        <end position="55"/>
    </location>
</feature>